<dbReference type="KEGG" id="pml:ATP_00216"/>
<accession>B3QZL6</accession>
<dbReference type="AlphaFoldDB" id="B3QZL6"/>
<evidence type="ECO:0000313" key="1">
    <source>
        <dbReference type="EMBL" id="CAP18403.1"/>
    </source>
</evidence>
<protein>
    <submittedName>
        <fullName evidence="1">Uncharacterized protein</fullName>
    </submittedName>
</protein>
<proteinExistence type="predicted"/>
<organism evidence="2">
    <name type="scientific">Phytoplasma mali (strain AT)</name>
    <dbReference type="NCBI Taxonomy" id="482235"/>
    <lineage>
        <taxon>Bacteria</taxon>
        <taxon>Bacillati</taxon>
        <taxon>Mycoplasmatota</taxon>
        <taxon>Mollicutes</taxon>
        <taxon>Acholeplasmatales</taxon>
        <taxon>Acholeplasmataceae</taxon>
        <taxon>Candidatus Phytoplasma</taxon>
        <taxon>16SrX (Apple proliferation group)</taxon>
    </lineage>
</organism>
<keyword evidence="2" id="KW-1185">Reference proteome</keyword>
<dbReference type="EMBL" id="CU469464">
    <property type="protein sequence ID" value="CAP18403.1"/>
    <property type="molecule type" value="Genomic_DNA"/>
</dbReference>
<name>B3QZL6_PHYMT</name>
<evidence type="ECO:0000313" key="2">
    <source>
        <dbReference type="Proteomes" id="UP000002020"/>
    </source>
</evidence>
<dbReference type="HOGENOM" id="CLU_2969262_0_0_14"/>
<reference evidence="1 2" key="1">
    <citation type="journal article" date="2008" name="BMC Genomics">
        <title>The linear chromosome of the plant-pathogenic mycoplasma 'Candidatus Phytoplasma mali'.</title>
        <authorList>
            <person name="Kube M."/>
            <person name="Schneider B."/>
            <person name="Kuhl H."/>
            <person name="Dandekar T."/>
            <person name="Heitmann K."/>
            <person name="Migdoll A.M."/>
            <person name="Reinhardt R."/>
            <person name="Seemueller E."/>
        </authorList>
    </citation>
    <scope>NUCLEOTIDE SEQUENCE [LARGE SCALE GENOMIC DNA]</scope>
    <source>
        <strain evidence="1 2">AT</strain>
    </source>
</reference>
<dbReference type="STRING" id="37692.ATP_00216"/>
<sequence length="58" mass="6903">MFNTKSNHFSTFEIFLNNLTTQLKLPQDFQLTEKYVKIVTTIMTTQTENHRQVMSCLF</sequence>
<dbReference type="Proteomes" id="UP000002020">
    <property type="component" value="Chromosome"/>
</dbReference>
<gene>
    <name evidence="1" type="ordered locus">ATP_00216</name>
</gene>